<name>A0A5C6BPR5_9PLAN</name>
<dbReference type="AlphaFoldDB" id="A0A5C6BPR5"/>
<dbReference type="PROSITE" id="PS50893">
    <property type="entry name" value="ABC_TRANSPORTER_2"/>
    <property type="match status" value="1"/>
</dbReference>
<keyword evidence="2" id="KW-0813">Transport</keyword>
<evidence type="ECO:0000256" key="3">
    <source>
        <dbReference type="ARBA" id="ARBA00022741"/>
    </source>
</evidence>
<dbReference type="PROSITE" id="PS00211">
    <property type="entry name" value="ABC_TRANSPORTER_1"/>
    <property type="match status" value="1"/>
</dbReference>
<dbReference type="InterPro" id="IPR017871">
    <property type="entry name" value="ABC_transporter-like_CS"/>
</dbReference>
<dbReference type="InterPro" id="IPR027417">
    <property type="entry name" value="P-loop_NTPase"/>
</dbReference>
<feature type="domain" description="ABC transporter" evidence="5">
    <location>
        <begin position="25"/>
        <end position="254"/>
    </location>
</feature>
<dbReference type="Gene3D" id="2.70.50.60">
    <property type="entry name" value="abc- transporter (atp binding component) like domain"/>
    <property type="match status" value="1"/>
</dbReference>
<protein>
    <submittedName>
        <fullName evidence="6">Teichoic acids export ATP-binding protein TagH</fullName>
    </submittedName>
</protein>
<proteinExistence type="inferred from homology"/>
<dbReference type="InterPro" id="IPR003439">
    <property type="entry name" value="ABC_transporter-like_ATP-bd"/>
</dbReference>
<evidence type="ECO:0000256" key="1">
    <source>
        <dbReference type="ARBA" id="ARBA00005417"/>
    </source>
</evidence>
<dbReference type="GO" id="GO:0140359">
    <property type="term" value="F:ABC-type transporter activity"/>
    <property type="evidence" value="ECO:0007669"/>
    <property type="project" value="InterPro"/>
</dbReference>
<dbReference type="CDD" id="cd03220">
    <property type="entry name" value="ABC_KpsT_Wzt"/>
    <property type="match status" value="1"/>
</dbReference>
<sequence length="398" mass="44316">MSEILLRCDHVGKKFCRDLKKSLWYGLTDLAGDILGTPPGDLRPEEFWAVDDVSFDLRRGECLGLIGRNGAGKTTLLKMLNGLIQPDAGKIMLRGRVGGLIALGAGFDPILTGRENVFVNGSILGLSKKQIHERFDEIVEFAELGKFIDSPVGNYSSGMQVRLGFAVAAIMIRPDILLLDEVLAVGDLGFRLKCLNLVQELLEDAAVVFVSHSMQFVTRFCTRVSVFSEGRIICNSHDLSQGLQAYYTQCQTQLKVFGNTAARIHNEKLRINDVEVLDNQQAVIHGDDELSVELDLDLETGLPEVELRITIEDFSGHPILAIKPEQREQLRFTKTKQGVRMDLGKLNLTPGKYCLMFAVVTVERMERLTRKAGTLEFQFGGDHVEWAAVIHETRVRCA</sequence>
<keyword evidence="7" id="KW-1185">Reference proteome</keyword>
<dbReference type="EMBL" id="SJPP01000001">
    <property type="protein sequence ID" value="TWU13717.1"/>
    <property type="molecule type" value="Genomic_DNA"/>
</dbReference>
<dbReference type="PANTHER" id="PTHR46743">
    <property type="entry name" value="TEICHOIC ACIDS EXPORT ATP-BINDING PROTEIN TAGH"/>
    <property type="match status" value="1"/>
</dbReference>
<dbReference type="SUPFAM" id="SSF52540">
    <property type="entry name" value="P-loop containing nucleoside triphosphate hydrolases"/>
    <property type="match status" value="1"/>
</dbReference>
<evidence type="ECO:0000256" key="4">
    <source>
        <dbReference type="ARBA" id="ARBA00022840"/>
    </source>
</evidence>
<dbReference type="InterPro" id="IPR015860">
    <property type="entry name" value="ABC_transpr_TagH-like"/>
</dbReference>
<dbReference type="InterPro" id="IPR003593">
    <property type="entry name" value="AAA+_ATPase"/>
</dbReference>
<evidence type="ECO:0000256" key="2">
    <source>
        <dbReference type="ARBA" id="ARBA00022448"/>
    </source>
</evidence>
<organism evidence="6 7">
    <name type="scientific">Symmachiella macrocystis</name>
    <dbReference type="NCBI Taxonomy" id="2527985"/>
    <lineage>
        <taxon>Bacteria</taxon>
        <taxon>Pseudomonadati</taxon>
        <taxon>Planctomycetota</taxon>
        <taxon>Planctomycetia</taxon>
        <taxon>Planctomycetales</taxon>
        <taxon>Planctomycetaceae</taxon>
        <taxon>Symmachiella</taxon>
    </lineage>
</organism>
<evidence type="ECO:0000259" key="5">
    <source>
        <dbReference type="PROSITE" id="PS50893"/>
    </source>
</evidence>
<dbReference type="RefSeq" id="WP_197532409.1">
    <property type="nucleotide sequence ID" value="NZ_SJPP01000001.1"/>
</dbReference>
<evidence type="ECO:0000313" key="6">
    <source>
        <dbReference type="EMBL" id="TWU13717.1"/>
    </source>
</evidence>
<evidence type="ECO:0000313" key="7">
    <source>
        <dbReference type="Proteomes" id="UP000320735"/>
    </source>
</evidence>
<keyword evidence="3" id="KW-0547">Nucleotide-binding</keyword>
<reference evidence="6 7" key="1">
    <citation type="submission" date="2019-02" db="EMBL/GenBank/DDBJ databases">
        <title>Deep-cultivation of Planctomycetes and their phenomic and genomic characterization uncovers novel biology.</title>
        <authorList>
            <person name="Wiegand S."/>
            <person name="Jogler M."/>
            <person name="Boedeker C."/>
            <person name="Pinto D."/>
            <person name="Vollmers J."/>
            <person name="Rivas-Marin E."/>
            <person name="Kohn T."/>
            <person name="Peeters S.H."/>
            <person name="Heuer A."/>
            <person name="Rast P."/>
            <person name="Oberbeckmann S."/>
            <person name="Bunk B."/>
            <person name="Jeske O."/>
            <person name="Meyerdierks A."/>
            <person name="Storesund J.E."/>
            <person name="Kallscheuer N."/>
            <person name="Luecker S."/>
            <person name="Lage O.M."/>
            <person name="Pohl T."/>
            <person name="Merkel B.J."/>
            <person name="Hornburger P."/>
            <person name="Mueller R.-W."/>
            <person name="Bruemmer F."/>
            <person name="Labrenz M."/>
            <person name="Spormann A.M."/>
            <person name="Op Den Camp H."/>
            <person name="Overmann J."/>
            <person name="Amann R."/>
            <person name="Jetten M.S.M."/>
            <person name="Mascher T."/>
            <person name="Medema M.H."/>
            <person name="Devos D.P."/>
            <person name="Kaster A.-K."/>
            <person name="Ovreas L."/>
            <person name="Rohde M."/>
            <person name="Galperin M.Y."/>
            <person name="Jogler C."/>
        </authorList>
    </citation>
    <scope>NUCLEOTIDE SEQUENCE [LARGE SCALE GENOMIC DNA]</scope>
    <source>
        <strain evidence="6 7">CA54</strain>
    </source>
</reference>
<comment type="similarity">
    <text evidence="1">Belongs to the ABC transporter superfamily.</text>
</comment>
<dbReference type="InterPro" id="IPR050683">
    <property type="entry name" value="Bact_Polysacc_Export_ATP-bd"/>
</dbReference>
<dbReference type="GO" id="GO:0016887">
    <property type="term" value="F:ATP hydrolysis activity"/>
    <property type="evidence" value="ECO:0007669"/>
    <property type="project" value="InterPro"/>
</dbReference>
<dbReference type="GO" id="GO:0005524">
    <property type="term" value="F:ATP binding"/>
    <property type="evidence" value="ECO:0007669"/>
    <property type="project" value="UniProtKB-KW"/>
</dbReference>
<dbReference type="Proteomes" id="UP000320735">
    <property type="component" value="Unassembled WGS sequence"/>
</dbReference>
<dbReference type="GO" id="GO:0016020">
    <property type="term" value="C:membrane"/>
    <property type="evidence" value="ECO:0007669"/>
    <property type="project" value="InterPro"/>
</dbReference>
<accession>A0A5C6BPR5</accession>
<keyword evidence="4 6" id="KW-0067">ATP-binding</keyword>
<dbReference type="SMART" id="SM00382">
    <property type="entry name" value="AAA"/>
    <property type="match status" value="1"/>
</dbReference>
<gene>
    <name evidence="6" type="primary">tagH_4</name>
    <name evidence="6" type="ORF">CA54_25520</name>
</gene>
<comment type="caution">
    <text evidence="6">The sequence shown here is derived from an EMBL/GenBank/DDBJ whole genome shotgun (WGS) entry which is preliminary data.</text>
</comment>
<dbReference type="Gene3D" id="3.40.50.300">
    <property type="entry name" value="P-loop containing nucleotide triphosphate hydrolases"/>
    <property type="match status" value="1"/>
</dbReference>
<dbReference type="PANTHER" id="PTHR46743:SF2">
    <property type="entry name" value="TEICHOIC ACIDS EXPORT ATP-BINDING PROTEIN TAGH"/>
    <property type="match status" value="1"/>
</dbReference>
<dbReference type="Pfam" id="PF00005">
    <property type="entry name" value="ABC_tran"/>
    <property type="match status" value="1"/>
</dbReference>